<evidence type="ECO:0000256" key="2">
    <source>
        <dbReference type="ARBA" id="ARBA00022741"/>
    </source>
</evidence>
<dbReference type="FunFam" id="3.40.50.300:FF:000133">
    <property type="entry name" value="Spermidine/putrescine import ATP-binding protein PotA"/>
    <property type="match status" value="1"/>
</dbReference>
<evidence type="ECO:0000259" key="4">
    <source>
        <dbReference type="PROSITE" id="PS50893"/>
    </source>
</evidence>
<dbReference type="PANTHER" id="PTHR42781:SF4">
    <property type="entry name" value="SPERMIDINE_PUTRESCINE IMPORT ATP-BINDING PROTEIN POTA"/>
    <property type="match status" value="1"/>
</dbReference>
<organism evidence="5 6">
    <name type="scientific">Sulfitobacter alexandrii</name>
    <dbReference type="NCBI Taxonomy" id="1917485"/>
    <lineage>
        <taxon>Bacteria</taxon>
        <taxon>Pseudomonadati</taxon>
        <taxon>Pseudomonadota</taxon>
        <taxon>Alphaproteobacteria</taxon>
        <taxon>Rhodobacterales</taxon>
        <taxon>Roseobacteraceae</taxon>
        <taxon>Sulfitobacter</taxon>
    </lineage>
</organism>
<accession>A0A1J0WN65</accession>
<dbReference type="GO" id="GO:0005524">
    <property type="term" value="F:ATP binding"/>
    <property type="evidence" value="ECO:0007669"/>
    <property type="project" value="UniProtKB-KW"/>
</dbReference>
<dbReference type="SUPFAM" id="SSF52540">
    <property type="entry name" value="P-loop containing nucleoside triphosphate hydrolases"/>
    <property type="match status" value="1"/>
</dbReference>
<dbReference type="OrthoDB" id="9802264at2"/>
<dbReference type="InterPro" id="IPR013611">
    <property type="entry name" value="Transp-assoc_OB_typ2"/>
</dbReference>
<dbReference type="Pfam" id="PF08402">
    <property type="entry name" value="TOBE_2"/>
    <property type="match status" value="1"/>
</dbReference>
<keyword evidence="6" id="KW-1185">Reference proteome</keyword>
<evidence type="ECO:0000256" key="1">
    <source>
        <dbReference type="ARBA" id="ARBA00022448"/>
    </source>
</evidence>
<dbReference type="GO" id="GO:0043190">
    <property type="term" value="C:ATP-binding cassette (ABC) transporter complex"/>
    <property type="evidence" value="ECO:0007669"/>
    <property type="project" value="InterPro"/>
</dbReference>
<dbReference type="InterPro" id="IPR003593">
    <property type="entry name" value="AAA+_ATPase"/>
</dbReference>
<dbReference type="InterPro" id="IPR008995">
    <property type="entry name" value="Mo/tungstate-bd_C_term_dom"/>
</dbReference>
<dbReference type="InterPro" id="IPR027417">
    <property type="entry name" value="P-loop_NTPase"/>
</dbReference>
<keyword evidence="3" id="KW-0067">ATP-binding</keyword>
<dbReference type="GO" id="GO:0016887">
    <property type="term" value="F:ATP hydrolysis activity"/>
    <property type="evidence" value="ECO:0007669"/>
    <property type="project" value="InterPro"/>
</dbReference>
<dbReference type="InterPro" id="IPR003439">
    <property type="entry name" value="ABC_transporter-like_ATP-bd"/>
</dbReference>
<dbReference type="AlphaFoldDB" id="A0A1J0WN65"/>
<gene>
    <name evidence="5" type="ORF">BOO69_18820</name>
</gene>
<feature type="domain" description="ABC transporter" evidence="4">
    <location>
        <begin position="11"/>
        <end position="240"/>
    </location>
</feature>
<dbReference type="RefSeq" id="WP_071973957.1">
    <property type="nucleotide sequence ID" value="NZ_CP018077.1"/>
</dbReference>
<reference evidence="5 6" key="1">
    <citation type="submission" date="2016-11" db="EMBL/GenBank/DDBJ databases">
        <title>Complete genome sequence of Sulfitobacter sp. AM1-D1, a toxic bacteria associated with marine dinoflagellate Alexandrium minutum in East China Sea.</title>
        <authorList>
            <person name="Yang Q."/>
            <person name="Zhang X."/>
            <person name="Tian X."/>
        </authorList>
    </citation>
    <scope>NUCLEOTIDE SEQUENCE [LARGE SCALE GENOMIC DNA]</scope>
    <source>
        <strain evidence="5 6">AM1-D1</strain>
        <plasmid evidence="5 6">unnamed1</plasmid>
    </source>
</reference>
<protein>
    <recommendedName>
        <fullName evidence="4">ABC transporter domain-containing protein</fullName>
    </recommendedName>
</protein>
<evidence type="ECO:0000313" key="6">
    <source>
        <dbReference type="Proteomes" id="UP000181897"/>
    </source>
</evidence>
<dbReference type="KEGG" id="suam:BOO69_18820"/>
<dbReference type="PANTHER" id="PTHR42781">
    <property type="entry name" value="SPERMIDINE/PUTRESCINE IMPORT ATP-BINDING PROTEIN POTA"/>
    <property type="match status" value="1"/>
</dbReference>
<keyword evidence="1" id="KW-0813">Transport</keyword>
<keyword evidence="5" id="KW-0614">Plasmid</keyword>
<dbReference type="GO" id="GO:0015847">
    <property type="term" value="P:putrescine transport"/>
    <property type="evidence" value="ECO:0007669"/>
    <property type="project" value="UniProtKB-ARBA"/>
</dbReference>
<dbReference type="SUPFAM" id="SSF50331">
    <property type="entry name" value="MOP-like"/>
    <property type="match status" value="1"/>
</dbReference>
<dbReference type="PROSITE" id="PS50893">
    <property type="entry name" value="ABC_TRANSPORTER_2"/>
    <property type="match status" value="1"/>
</dbReference>
<geneLocation type="plasmid" evidence="5 6">
    <name>unnamed1</name>
</geneLocation>
<dbReference type="EMBL" id="CP018077">
    <property type="protein sequence ID" value="APE45622.1"/>
    <property type="molecule type" value="Genomic_DNA"/>
</dbReference>
<dbReference type="GO" id="GO:0022857">
    <property type="term" value="F:transmembrane transporter activity"/>
    <property type="evidence" value="ECO:0007669"/>
    <property type="project" value="InterPro"/>
</dbReference>
<dbReference type="SMART" id="SM00382">
    <property type="entry name" value="AAA"/>
    <property type="match status" value="1"/>
</dbReference>
<sequence>MTKTDPETVILKIDDVTKSFGDTNAVDHVDLEIKAGEFVTLLGPSGCGKSTLLRMIAGFETPTSGRILMRGRDMSREPAYQREIGMVFQNLALFPHMNVYDNVAFGLRARNRTDDLDRRVREMIGMVGLAGFEQRRTGQISGGQRQRVALARSLVTAPDVLLLDEPLSALDLKLRRQLQEELKRIQRETGITFIFVTHDQEEALSMSDRIAVMQSGRVVQCGSAVDVYHRPRTEFVAKFVGETNFLRGKVAFDGRGNPVLETEGSRPQVAIDRAEGPKEAGAPMAVSIRPENMTLGRAGDLPIAARVHGHSFSGGSITYALDSEMGRLLAQVPFQPGNGHPLPSGESVSVGWSDAAITLIPESNR</sequence>
<evidence type="ECO:0000313" key="5">
    <source>
        <dbReference type="EMBL" id="APE45622.1"/>
    </source>
</evidence>
<dbReference type="Gene3D" id="3.40.50.300">
    <property type="entry name" value="P-loop containing nucleotide triphosphate hydrolases"/>
    <property type="match status" value="1"/>
</dbReference>
<dbReference type="Proteomes" id="UP000181897">
    <property type="component" value="Plasmid unnamed1"/>
</dbReference>
<dbReference type="Pfam" id="PF00005">
    <property type="entry name" value="ABC_tran"/>
    <property type="match status" value="1"/>
</dbReference>
<dbReference type="Gene3D" id="2.40.50.100">
    <property type="match status" value="1"/>
</dbReference>
<dbReference type="InterPro" id="IPR050093">
    <property type="entry name" value="ABC_SmlMolc_Importer"/>
</dbReference>
<proteinExistence type="predicted"/>
<evidence type="ECO:0000256" key="3">
    <source>
        <dbReference type="ARBA" id="ARBA00022840"/>
    </source>
</evidence>
<name>A0A1J0WN65_9RHOB</name>
<dbReference type="InterPro" id="IPR017871">
    <property type="entry name" value="ABC_transporter-like_CS"/>
</dbReference>
<dbReference type="PROSITE" id="PS00211">
    <property type="entry name" value="ABC_TRANSPORTER_1"/>
    <property type="match status" value="1"/>
</dbReference>
<keyword evidence="2" id="KW-0547">Nucleotide-binding</keyword>